<sequence length="200" mass="22867">MTRLLAQLNRRDGPTQSAIQTFTLKPKTDHVLLLLPDETEFGHPRGDITKLLLWGILEFEAVALSDTICRKINKLEKAGEAIVQVDINIYGPSSQGTKVGDALTTDKIWLQRPDYYKRQFQYVNPHVIRFPELEGSARLEELVNEASSLERRTNTDVMQLVSEVEQSTQRAAGLERVTGDHRLQTKLLEYAYFLLPREFI</sequence>
<dbReference type="Proteomes" id="UP001498421">
    <property type="component" value="Unassembled WGS sequence"/>
</dbReference>
<name>A0ABR1HKS6_9HYPO</name>
<evidence type="ECO:0000313" key="2">
    <source>
        <dbReference type="Proteomes" id="UP001498421"/>
    </source>
</evidence>
<protein>
    <submittedName>
        <fullName evidence="1">Uncharacterized protein</fullName>
    </submittedName>
</protein>
<gene>
    <name evidence="1" type="ORF">QQZ08_009807</name>
</gene>
<organism evidence="1 2">
    <name type="scientific">Neonectria magnoliae</name>
    <dbReference type="NCBI Taxonomy" id="2732573"/>
    <lineage>
        <taxon>Eukaryota</taxon>
        <taxon>Fungi</taxon>
        <taxon>Dikarya</taxon>
        <taxon>Ascomycota</taxon>
        <taxon>Pezizomycotina</taxon>
        <taxon>Sordariomycetes</taxon>
        <taxon>Hypocreomycetidae</taxon>
        <taxon>Hypocreales</taxon>
        <taxon>Nectriaceae</taxon>
        <taxon>Neonectria</taxon>
    </lineage>
</organism>
<proteinExistence type="predicted"/>
<reference evidence="1 2" key="1">
    <citation type="journal article" date="2025" name="Microbiol. Resour. Announc.">
        <title>Draft genome sequences for Neonectria magnoliae and Neonectria punicea, canker pathogens of Liriodendron tulipifera and Acer saccharum in West Virginia.</title>
        <authorList>
            <person name="Petronek H.M."/>
            <person name="Kasson M.T."/>
            <person name="Metheny A.M."/>
            <person name="Stauder C.M."/>
            <person name="Lovett B."/>
            <person name="Lynch S.C."/>
            <person name="Garnas J.R."/>
            <person name="Kasson L.R."/>
            <person name="Stajich J.E."/>
        </authorList>
    </citation>
    <scope>NUCLEOTIDE SEQUENCE [LARGE SCALE GENOMIC DNA]</scope>
    <source>
        <strain evidence="1 2">NRRL 64651</strain>
    </source>
</reference>
<accession>A0ABR1HKS6</accession>
<keyword evidence="2" id="KW-1185">Reference proteome</keyword>
<evidence type="ECO:0000313" key="1">
    <source>
        <dbReference type="EMBL" id="KAK7421719.1"/>
    </source>
</evidence>
<dbReference type="EMBL" id="JAZAVK010000117">
    <property type="protein sequence ID" value="KAK7421719.1"/>
    <property type="molecule type" value="Genomic_DNA"/>
</dbReference>
<comment type="caution">
    <text evidence="1">The sequence shown here is derived from an EMBL/GenBank/DDBJ whole genome shotgun (WGS) entry which is preliminary data.</text>
</comment>